<gene>
    <name evidence="1" type="ORF">GCM10009118_21900</name>
</gene>
<dbReference type="Proteomes" id="UP001501126">
    <property type="component" value="Unassembled WGS sequence"/>
</dbReference>
<protein>
    <submittedName>
        <fullName evidence="1">Uncharacterized protein</fullName>
    </submittedName>
</protein>
<dbReference type="RefSeq" id="WP_343787624.1">
    <property type="nucleotide sequence ID" value="NZ_BAAAFH010000011.1"/>
</dbReference>
<organism evidence="1 2">
    <name type="scientific">Wandonia haliotis</name>
    <dbReference type="NCBI Taxonomy" id="574963"/>
    <lineage>
        <taxon>Bacteria</taxon>
        <taxon>Pseudomonadati</taxon>
        <taxon>Bacteroidota</taxon>
        <taxon>Flavobacteriia</taxon>
        <taxon>Flavobacteriales</taxon>
        <taxon>Crocinitomicaceae</taxon>
        <taxon>Wandonia</taxon>
    </lineage>
</organism>
<proteinExistence type="predicted"/>
<evidence type="ECO:0000313" key="1">
    <source>
        <dbReference type="EMBL" id="GAA0875781.1"/>
    </source>
</evidence>
<reference evidence="1 2" key="1">
    <citation type="journal article" date="2019" name="Int. J. Syst. Evol. Microbiol.">
        <title>The Global Catalogue of Microorganisms (GCM) 10K type strain sequencing project: providing services to taxonomists for standard genome sequencing and annotation.</title>
        <authorList>
            <consortium name="The Broad Institute Genomics Platform"/>
            <consortium name="The Broad Institute Genome Sequencing Center for Infectious Disease"/>
            <person name="Wu L."/>
            <person name="Ma J."/>
        </authorList>
    </citation>
    <scope>NUCLEOTIDE SEQUENCE [LARGE SCALE GENOMIC DNA]</scope>
    <source>
        <strain evidence="1 2">JCM 16083</strain>
    </source>
</reference>
<dbReference type="EMBL" id="BAAAFH010000011">
    <property type="protein sequence ID" value="GAA0875781.1"/>
    <property type="molecule type" value="Genomic_DNA"/>
</dbReference>
<accession>A0ABN1MS93</accession>
<comment type="caution">
    <text evidence="1">The sequence shown here is derived from an EMBL/GenBank/DDBJ whole genome shotgun (WGS) entry which is preliminary data.</text>
</comment>
<sequence>MIESRFQEISQELNGNYQHETKKYNGGMGARLPVTLHRLDIDYNGSSIDVKYEFGNLNLGEFLCTIKSGKRIPDFKIETRSNLGRLFTKGKNPWKIKCSDGLLAEKIKLFLKETDLEKIVQETSFEPSIIGETDQTGFNVKMQFYLGFENKEESILPIINFYKKMIDHLN</sequence>
<evidence type="ECO:0000313" key="2">
    <source>
        <dbReference type="Proteomes" id="UP001501126"/>
    </source>
</evidence>
<keyword evidence="2" id="KW-1185">Reference proteome</keyword>
<name>A0ABN1MS93_9FLAO</name>